<dbReference type="Pfam" id="PF02602">
    <property type="entry name" value="HEM4"/>
    <property type="match status" value="1"/>
</dbReference>
<dbReference type="GO" id="GO:0006355">
    <property type="term" value="P:regulation of DNA-templated transcription"/>
    <property type="evidence" value="ECO:0007669"/>
    <property type="project" value="InterPro"/>
</dbReference>
<dbReference type="InterPro" id="IPR036388">
    <property type="entry name" value="WH-like_DNA-bd_sf"/>
</dbReference>
<dbReference type="PANTHER" id="PTHR40082:SF1">
    <property type="entry name" value="BLR5956 PROTEIN"/>
    <property type="match status" value="1"/>
</dbReference>
<dbReference type="CDD" id="cd00383">
    <property type="entry name" value="trans_reg_C"/>
    <property type="match status" value="1"/>
</dbReference>
<keyword evidence="1 2" id="KW-0238">DNA-binding</keyword>
<evidence type="ECO:0000256" key="2">
    <source>
        <dbReference type="PROSITE-ProRule" id="PRU01091"/>
    </source>
</evidence>
<dbReference type="NCBIfam" id="NF005568">
    <property type="entry name" value="PRK07239.1"/>
    <property type="match status" value="1"/>
</dbReference>
<dbReference type="Pfam" id="PF00486">
    <property type="entry name" value="Trans_reg_C"/>
    <property type="match status" value="1"/>
</dbReference>
<dbReference type="InterPro" id="IPR016032">
    <property type="entry name" value="Sig_transdc_resp-reg_C-effctor"/>
</dbReference>
<dbReference type="PROSITE" id="PS51755">
    <property type="entry name" value="OMPR_PHOB"/>
    <property type="match status" value="1"/>
</dbReference>
<feature type="domain" description="OmpR/PhoB-type" evidence="4">
    <location>
        <begin position="306"/>
        <end position="401"/>
    </location>
</feature>
<feature type="DNA-binding region" description="OmpR/PhoB-type" evidence="2">
    <location>
        <begin position="306"/>
        <end position="401"/>
    </location>
</feature>
<dbReference type="EMBL" id="RBAM01000004">
    <property type="protein sequence ID" value="RKN74568.1"/>
    <property type="molecule type" value="Genomic_DNA"/>
</dbReference>
<dbReference type="SMART" id="SM00862">
    <property type="entry name" value="Trans_reg_C"/>
    <property type="match status" value="1"/>
</dbReference>
<feature type="compositionally biased region" description="Pro residues" evidence="3">
    <location>
        <begin position="13"/>
        <end position="35"/>
    </location>
</feature>
<dbReference type="GO" id="GO:0006780">
    <property type="term" value="P:uroporphyrinogen III biosynthetic process"/>
    <property type="evidence" value="ECO:0007669"/>
    <property type="project" value="InterPro"/>
</dbReference>
<protein>
    <submittedName>
        <fullName evidence="5">Uroporphyrinogen-III synthase</fullName>
        <ecNumber evidence="5">4.2.1.75</ecNumber>
    </submittedName>
</protein>
<dbReference type="Gene3D" id="3.40.50.10090">
    <property type="match status" value="2"/>
</dbReference>
<evidence type="ECO:0000259" key="4">
    <source>
        <dbReference type="PROSITE" id="PS51755"/>
    </source>
</evidence>
<reference evidence="5 6" key="1">
    <citation type="journal article" date="2015" name="Antonie Van Leeuwenhoek">
        <title>Streptomyces klenkii sp. nov., isolated from deep marine sediment.</title>
        <authorList>
            <person name="Veyisoglu A."/>
            <person name="Sahin N."/>
        </authorList>
    </citation>
    <scope>NUCLEOTIDE SEQUENCE [LARGE SCALE GENOMIC DNA]</scope>
    <source>
        <strain evidence="5 6">KCTC 29202</strain>
    </source>
</reference>
<dbReference type="Proteomes" id="UP000270343">
    <property type="component" value="Unassembled WGS sequence"/>
</dbReference>
<evidence type="ECO:0000313" key="5">
    <source>
        <dbReference type="EMBL" id="RKN74568.1"/>
    </source>
</evidence>
<dbReference type="InterPro" id="IPR003754">
    <property type="entry name" value="4pyrrol_synth_uPrphyn_synth"/>
</dbReference>
<organism evidence="5 6">
    <name type="scientific">Streptomyces klenkii</name>
    <dbReference type="NCBI Taxonomy" id="1420899"/>
    <lineage>
        <taxon>Bacteria</taxon>
        <taxon>Bacillati</taxon>
        <taxon>Actinomycetota</taxon>
        <taxon>Actinomycetes</taxon>
        <taxon>Kitasatosporales</taxon>
        <taxon>Streptomycetaceae</taxon>
        <taxon>Streptomyces</taxon>
    </lineage>
</organism>
<comment type="caution">
    <text evidence="5">The sequence shown here is derived from an EMBL/GenBank/DDBJ whole genome shotgun (WGS) entry which is preliminary data.</text>
</comment>
<evidence type="ECO:0000313" key="6">
    <source>
        <dbReference type="Proteomes" id="UP000270343"/>
    </source>
</evidence>
<dbReference type="SUPFAM" id="SSF46894">
    <property type="entry name" value="C-terminal effector domain of the bipartite response regulators"/>
    <property type="match status" value="1"/>
</dbReference>
<dbReference type="OrthoDB" id="213853at2"/>
<dbReference type="EC" id="4.2.1.75" evidence="5"/>
<dbReference type="GO" id="GO:0000160">
    <property type="term" value="P:phosphorelay signal transduction system"/>
    <property type="evidence" value="ECO:0007669"/>
    <property type="project" value="InterPro"/>
</dbReference>
<keyword evidence="5" id="KW-0456">Lyase</keyword>
<dbReference type="InterPro" id="IPR036108">
    <property type="entry name" value="4pyrrol_syn_uPrphyn_synt_sf"/>
</dbReference>
<dbReference type="GO" id="GO:0003677">
    <property type="term" value="F:DNA binding"/>
    <property type="evidence" value="ECO:0007669"/>
    <property type="project" value="UniProtKB-UniRule"/>
</dbReference>
<dbReference type="Gene3D" id="1.10.10.10">
    <property type="entry name" value="Winged helix-like DNA-binding domain superfamily/Winged helix DNA-binding domain"/>
    <property type="match status" value="1"/>
</dbReference>
<name>A0A3B0BQH8_9ACTN</name>
<dbReference type="InterPro" id="IPR039793">
    <property type="entry name" value="UROS/Hem4"/>
</dbReference>
<dbReference type="PANTHER" id="PTHR40082">
    <property type="entry name" value="BLR5956 PROTEIN"/>
    <property type="match status" value="1"/>
</dbReference>
<sequence>MATTSADTGPGTGPDPGPGPGPGIGPDIGPGPGPETGPLTGFVVGVTADRRRDELTALIRRRGARVIEAPTMRILPLDDDVALRRATERCLAAPLDYVVATTGVGWRGWMSAAEGWGHGAGLAGACRGAEVLSRGPKATGAVRASGLEEAYSPGSEATDELLTWLLARDLTGRRIAVQEHGVPLDGFSDALRERGAEVIGVPVYRWTPPEDTDAVRRLVGQTVRREVHALTFTSAPAIVFFLESAHAAGLYAEVLAALRDDVLPVCVGPLCARPLQDVGVPATWPERGRLGALVRTLTDTLPARERRVLRTGERPLVLQGSALLAGAEAIWLPPVPAAVLHALAARPGRVLSRSELLQRVWAGARADEHAVEAAVGRLRSALGTHAILIRTVPKRGYRLAVDD</sequence>
<dbReference type="AlphaFoldDB" id="A0A3B0BQH8"/>
<dbReference type="InterPro" id="IPR001867">
    <property type="entry name" value="OmpR/PhoB-type_DNA-bd"/>
</dbReference>
<dbReference type="SUPFAM" id="SSF69618">
    <property type="entry name" value="HemD-like"/>
    <property type="match status" value="1"/>
</dbReference>
<proteinExistence type="predicted"/>
<dbReference type="GO" id="GO:0004852">
    <property type="term" value="F:uroporphyrinogen-III synthase activity"/>
    <property type="evidence" value="ECO:0007669"/>
    <property type="project" value="UniProtKB-EC"/>
</dbReference>
<evidence type="ECO:0000256" key="3">
    <source>
        <dbReference type="SAM" id="MobiDB-lite"/>
    </source>
</evidence>
<evidence type="ECO:0000256" key="1">
    <source>
        <dbReference type="ARBA" id="ARBA00023125"/>
    </source>
</evidence>
<gene>
    <name evidence="5" type="ORF">D7231_12025</name>
</gene>
<feature type="region of interest" description="Disordered" evidence="3">
    <location>
        <begin position="1"/>
        <end position="41"/>
    </location>
</feature>
<dbReference type="RefSeq" id="WP_120755239.1">
    <property type="nucleotide sequence ID" value="NZ_JBFADQ010000007.1"/>
</dbReference>
<dbReference type="CDD" id="cd06578">
    <property type="entry name" value="HemD"/>
    <property type="match status" value="1"/>
</dbReference>
<keyword evidence="6" id="KW-1185">Reference proteome</keyword>
<accession>A0A3B0BQH8</accession>